<evidence type="ECO:0000256" key="3">
    <source>
        <dbReference type="ARBA" id="ARBA00023002"/>
    </source>
</evidence>
<dbReference type="GO" id="GO:0033794">
    <property type="term" value="F:sarcosine reductase activity"/>
    <property type="evidence" value="ECO:0007669"/>
    <property type="project" value="UniProtKB-EC"/>
</dbReference>
<comment type="catalytic activity">
    <reaction evidence="8">
        <text>acetyl phosphate + methylamine + [thioredoxin]-disulfide + H2O = sarcosine + [thioredoxin]-dithiol + phosphate + H(+)</text>
        <dbReference type="Rhea" id="RHEA:12825"/>
        <dbReference type="Rhea" id="RHEA-COMP:10698"/>
        <dbReference type="Rhea" id="RHEA-COMP:10700"/>
        <dbReference type="ChEBI" id="CHEBI:15377"/>
        <dbReference type="ChEBI" id="CHEBI:15378"/>
        <dbReference type="ChEBI" id="CHEBI:22191"/>
        <dbReference type="ChEBI" id="CHEBI:29950"/>
        <dbReference type="ChEBI" id="CHEBI:43474"/>
        <dbReference type="ChEBI" id="CHEBI:50058"/>
        <dbReference type="ChEBI" id="CHEBI:57433"/>
        <dbReference type="ChEBI" id="CHEBI:59338"/>
        <dbReference type="EC" id="1.21.4.3"/>
    </reaction>
</comment>
<comment type="catalytic activity">
    <reaction evidence="7">
        <text>acetyl phosphate + trimethylamine + [thioredoxin]-disulfide + H2O = glycine betaine + [thioredoxin]-dithiol + phosphate + H(+)</text>
        <dbReference type="Rhea" id="RHEA:11848"/>
        <dbReference type="Rhea" id="RHEA-COMP:10698"/>
        <dbReference type="Rhea" id="RHEA-COMP:10700"/>
        <dbReference type="ChEBI" id="CHEBI:15377"/>
        <dbReference type="ChEBI" id="CHEBI:15378"/>
        <dbReference type="ChEBI" id="CHEBI:17750"/>
        <dbReference type="ChEBI" id="CHEBI:22191"/>
        <dbReference type="ChEBI" id="CHEBI:29950"/>
        <dbReference type="ChEBI" id="CHEBI:43474"/>
        <dbReference type="ChEBI" id="CHEBI:50058"/>
        <dbReference type="ChEBI" id="CHEBI:58389"/>
        <dbReference type="EC" id="1.21.4.4"/>
    </reaction>
</comment>
<comment type="similarity">
    <text evidence="1">Belongs to the GrdA family.</text>
</comment>
<dbReference type="EMBL" id="JMGO02000016">
    <property type="protein sequence ID" value="KXU78719.1"/>
    <property type="molecule type" value="Genomic_DNA"/>
</dbReference>
<dbReference type="Proteomes" id="UP000078435">
    <property type="component" value="Unassembled WGS sequence"/>
</dbReference>
<dbReference type="PIRSF" id="PIRSF000181">
    <property type="entry name" value="Grc_selenoprot_A"/>
    <property type="match status" value="1"/>
</dbReference>
<dbReference type="Pfam" id="PF04723">
    <property type="entry name" value="GRDA"/>
    <property type="match status" value="1"/>
</dbReference>
<comment type="subunit">
    <text evidence="5">Monomer. Component of the glycine, sarcosine and betaine reductase complexes, together with components B and C.</text>
</comment>
<comment type="function">
    <text evidence="4">In the first step of glycine, betaine and sarcosine reductases, the substrate is bound to component PB via a Schiff base intermediate. Then the PB-activated substrate is nucleophilically attacked by the selenol anion of component PA to transform it to a carboxymethylated selenoether and the respective amine. By action of component PC, acetyl phosphate is formed, leaving component PA in its oxidized state. Finally component PA becomes reduced by the thioredoxin system to start a new catalytic cycle of reductive deamination.</text>
</comment>
<keyword evidence="3" id="KW-0560">Oxidoreductase</keyword>
<comment type="caution">
    <text evidence="9">The sequence shown here is derived from an EMBL/GenBank/DDBJ whole genome shotgun (WGS) entry which is preliminary data.</text>
</comment>
<protein>
    <submittedName>
        <fullName evidence="9">Glycine/sarcosine/betaine reductase complex protein A</fullName>
    </submittedName>
</protein>
<dbReference type="GO" id="GO:0030700">
    <property type="term" value="C:glycine reductase complex"/>
    <property type="evidence" value="ECO:0007669"/>
    <property type="project" value="InterPro"/>
</dbReference>
<evidence type="ECO:0000256" key="2">
    <source>
        <dbReference type="ARBA" id="ARBA00022933"/>
    </source>
</evidence>
<comment type="catalytic activity">
    <reaction evidence="6">
        <text>acetyl phosphate + [thioredoxin]-disulfide + NH4(+) + H2O = [thioredoxin]-dithiol + glycine + phosphate + H(+)</text>
        <dbReference type="Rhea" id="RHEA:12232"/>
        <dbReference type="Rhea" id="RHEA-COMP:10698"/>
        <dbReference type="Rhea" id="RHEA-COMP:10700"/>
        <dbReference type="ChEBI" id="CHEBI:15377"/>
        <dbReference type="ChEBI" id="CHEBI:15378"/>
        <dbReference type="ChEBI" id="CHEBI:22191"/>
        <dbReference type="ChEBI" id="CHEBI:28938"/>
        <dbReference type="ChEBI" id="CHEBI:29950"/>
        <dbReference type="ChEBI" id="CHEBI:43474"/>
        <dbReference type="ChEBI" id="CHEBI:50058"/>
        <dbReference type="ChEBI" id="CHEBI:57305"/>
        <dbReference type="EC" id="1.21.4.2"/>
    </reaction>
</comment>
<dbReference type="NCBIfam" id="NF040748">
    <property type="entry name" value="reduct_selen_A"/>
    <property type="match status" value="1"/>
</dbReference>
<gene>
    <name evidence="9" type="ORF">LCR_02140</name>
</gene>
<sequence>MDLENQRRILTLSETYPPQELIVILGGAEAEASGLACETVTNGDPTFAGPLAGVQLGLQCYHIVEDEVKQAVDAEVYQQQVGMMEMVLDVDAIAREVRHYRETYCHYLDQ</sequence>
<evidence type="ECO:0000313" key="9">
    <source>
        <dbReference type="EMBL" id="KXU78719.1"/>
    </source>
</evidence>
<dbReference type="InterPro" id="IPR006812">
    <property type="entry name" value="GRDA"/>
</dbReference>
<name>A0A175VE02_AEREN</name>
<dbReference type="GO" id="GO:0030699">
    <property type="term" value="F:glycine reductase activity"/>
    <property type="evidence" value="ECO:0007669"/>
    <property type="project" value="UniProtKB-EC"/>
</dbReference>
<reference evidence="9 10" key="1">
    <citation type="submission" date="2016-02" db="EMBL/GenBank/DDBJ databases">
        <title>Draft genome sequence of Aeromonas trota strain 1999lcr isolated from cerebrospinal fluid (CSF).</title>
        <authorList>
            <person name="Dallagassa C.B."/>
            <person name="Prediger K.C."/>
            <person name="Weiss V.A."/>
            <person name="Assis F.E."/>
            <person name="Baura V."/>
            <person name="Cruz L.M."/>
            <person name="Souza E.M."/>
            <person name="Pedrosa F.O."/>
            <person name="Fadel-Picheth C.M."/>
        </authorList>
    </citation>
    <scope>NUCLEOTIDE SEQUENCE [LARGE SCALE GENOMIC DNA]</scope>
    <source>
        <strain evidence="9 10">1999lcr</strain>
    </source>
</reference>
<organism evidence="9 10">
    <name type="scientific">Aeromonas enteropelogenes</name>
    <name type="common">Aeromonas trota</name>
    <dbReference type="NCBI Taxonomy" id="29489"/>
    <lineage>
        <taxon>Bacteria</taxon>
        <taxon>Pseudomonadati</taxon>
        <taxon>Pseudomonadota</taxon>
        <taxon>Gammaproteobacteria</taxon>
        <taxon>Aeromonadales</taxon>
        <taxon>Aeromonadaceae</taxon>
        <taxon>Aeromonas</taxon>
    </lineage>
</organism>
<accession>A0A175VE02</accession>
<keyword evidence="2" id="KW-0712">Selenocysteine</keyword>
<proteinExistence type="inferred from homology"/>
<evidence type="ECO:0000256" key="7">
    <source>
        <dbReference type="ARBA" id="ARBA00048189"/>
    </source>
</evidence>
<evidence type="ECO:0000256" key="1">
    <source>
        <dbReference type="ARBA" id="ARBA00010866"/>
    </source>
</evidence>
<dbReference type="GO" id="GO:0033795">
    <property type="term" value="F:betaine reductase activity"/>
    <property type="evidence" value="ECO:0007669"/>
    <property type="project" value="UniProtKB-EC"/>
</dbReference>
<evidence type="ECO:0000256" key="4">
    <source>
        <dbReference type="ARBA" id="ARBA00025583"/>
    </source>
</evidence>
<evidence type="ECO:0000256" key="8">
    <source>
        <dbReference type="ARBA" id="ARBA00048720"/>
    </source>
</evidence>
<evidence type="ECO:0000313" key="10">
    <source>
        <dbReference type="Proteomes" id="UP000078435"/>
    </source>
</evidence>
<dbReference type="AlphaFoldDB" id="A0A175VE02"/>
<evidence type="ECO:0000256" key="5">
    <source>
        <dbReference type="ARBA" id="ARBA00025846"/>
    </source>
</evidence>
<evidence type="ECO:0000256" key="6">
    <source>
        <dbReference type="ARBA" id="ARBA00047603"/>
    </source>
</evidence>